<accession>A0A914E5J0</accession>
<keyword evidence="3" id="KW-1003">Cell membrane</keyword>
<evidence type="ECO:0000256" key="3">
    <source>
        <dbReference type="ARBA" id="ARBA00022475"/>
    </source>
</evidence>
<keyword evidence="5" id="KW-0472">Membrane</keyword>
<dbReference type="WBParaSite" id="ACRNAN_scaffold5897.g24103.t1">
    <property type="protein sequence ID" value="ACRNAN_scaffold5897.g24103.t1"/>
    <property type="gene ID" value="ACRNAN_scaffold5897.g24103"/>
</dbReference>
<evidence type="ECO:0000256" key="1">
    <source>
        <dbReference type="ARBA" id="ARBA00004651"/>
    </source>
</evidence>
<feature type="transmembrane region" description="Helical" evidence="5">
    <location>
        <begin position="143"/>
        <end position="165"/>
    </location>
</feature>
<evidence type="ECO:0000256" key="6">
    <source>
        <dbReference type="SAM" id="SignalP"/>
    </source>
</evidence>
<feature type="transmembrane region" description="Helical" evidence="5">
    <location>
        <begin position="26"/>
        <end position="44"/>
    </location>
</feature>
<feature type="signal peptide" evidence="6">
    <location>
        <begin position="1"/>
        <end position="16"/>
    </location>
</feature>
<comment type="subcellular location">
    <subcellularLocation>
        <location evidence="1">Cell membrane</location>
        <topology evidence="1">Multi-pass membrane protein</topology>
    </subcellularLocation>
</comment>
<reference evidence="8" key="1">
    <citation type="submission" date="2022-11" db="UniProtKB">
        <authorList>
            <consortium name="WormBaseParasite"/>
        </authorList>
    </citation>
    <scope>IDENTIFICATION</scope>
</reference>
<feature type="transmembrane region" description="Helical" evidence="5">
    <location>
        <begin position="185"/>
        <end position="205"/>
    </location>
</feature>
<protein>
    <submittedName>
        <fullName evidence="8">Zinc transporter ZIP11</fullName>
    </submittedName>
</protein>
<keyword evidence="5" id="KW-1133">Transmembrane helix</keyword>
<name>A0A914E5J0_9BILA</name>
<evidence type="ECO:0000256" key="2">
    <source>
        <dbReference type="ARBA" id="ARBA00006939"/>
    </source>
</evidence>
<feature type="transmembrane region" description="Helical" evidence="5">
    <location>
        <begin position="217"/>
        <end position="236"/>
    </location>
</feature>
<feature type="chain" id="PRO_5038093068" evidence="6">
    <location>
        <begin position="17"/>
        <end position="237"/>
    </location>
</feature>
<dbReference type="Proteomes" id="UP000887540">
    <property type="component" value="Unplaced"/>
</dbReference>
<comment type="similarity">
    <text evidence="2">Belongs to the ZIP transporter (TC 2.A.5) family.</text>
</comment>
<organism evidence="7 8">
    <name type="scientific">Acrobeloides nanus</name>
    <dbReference type="NCBI Taxonomy" id="290746"/>
    <lineage>
        <taxon>Eukaryota</taxon>
        <taxon>Metazoa</taxon>
        <taxon>Ecdysozoa</taxon>
        <taxon>Nematoda</taxon>
        <taxon>Chromadorea</taxon>
        <taxon>Rhabditida</taxon>
        <taxon>Tylenchina</taxon>
        <taxon>Cephalobomorpha</taxon>
        <taxon>Cephaloboidea</taxon>
        <taxon>Cephalobidae</taxon>
        <taxon>Acrobeloides</taxon>
    </lineage>
</organism>
<evidence type="ECO:0000256" key="5">
    <source>
        <dbReference type="SAM" id="Phobius"/>
    </source>
</evidence>
<evidence type="ECO:0000313" key="8">
    <source>
        <dbReference type="WBParaSite" id="ACRNAN_scaffold5897.g24103.t1"/>
    </source>
</evidence>
<proteinExistence type="inferred from homology"/>
<evidence type="ECO:0000313" key="7">
    <source>
        <dbReference type="Proteomes" id="UP000887540"/>
    </source>
</evidence>
<keyword evidence="5" id="KW-0812">Transmembrane</keyword>
<dbReference type="PANTHER" id="PTHR11040:SF211">
    <property type="entry name" value="ZINC TRANSPORTER ZIP11"/>
    <property type="match status" value="1"/>
</dbReference>
<keyword evidence="7" id="KW-1185">Reference proteome</keyword>
<dbReference type="PANTHER" id="PTHR11040">
    <property type="entry name" value="ZINC/IRON TRANSPORTER"/>
    <property type="match status" value="1"/>
</dbReference>
<dbReference type="AlphaFoldDB" id="A0A914E5J0"/>
<keyword evidence="4" id="KW-0862">Zinc</keyword>
<sequence length="237" mass="25974">MMAASFWSLLIPAIEAAKLNVENEQFAFISVTIGLVLGIAFVFATERCLPDNLTTSPFGSRKNSKCKDIDNNDIDARSKLDSQRDCEMVKNHSLSSSIEIDVTHQNTDSCTYQYRITSPPKDLESSTKVCFQNQENAQSVRRIFLLVIVIMVHNIPEGLAGQFSGIVEPLATLPAALGVMMFKPILPYAYSSAAGAMIYVVFDDLMPEAQSHGNGRIASLAAMIGFIVMMILEIGLE</sequence>
<dbReference type="GO" id="GO:0005385">
    <property type="term" value="F:zinc ion transmembrane transporter activity"/>
    <property type="evidence" value="ECO:0007669"/>
    <property type="project" value="TreeGrafter"/>
</dbReference>
<dbReference type="GO" id="GO:0005886">
    <property type="term" value="C:plasma membrane"/>
    <property type="evidence" value="ECO:0007669"/>
    <property type="project" value="UniProtKB-SubCell"/>
</dbReference>
<evidence type="ECO:0000256" key="4">
    <source>
        <dbReference type="ARBA" id="ARBA00022833"/>
    </source>
</evidence>
<keyword evidence="6" id="KW-0732">Signal</keyword>